<proteinExistence type="predicted"/>
<dbReference type="EMBL" id="UFQR01000003">
    <property type="protein sequence ID" value="SSW95273.1"/>
    <property type="molecule type" value="Genomic_DNA"/>
</dbReference>
<sequence>MKFEELPQNIQLIAANLLGELMKMSLPEKEQTKDLAYSIKSAFISLYESD</sequence>
<gene>
    <name evidence="1" type="ORF">ARTV_1020</name>
</gene>
<evidence type="ECO:0000313" key="1">
    <source>
        <dbReference type="EMBL" id="SSW95273.1"/>
    </source>
</evidence>
<reference evidence="1" key="1">
    <citation type="submission" date="2018-04" db="EMBL/GenBank/DDBJ databases">
        <authorList>
            <person name="Go L.Y."/>
            <person name="Mitchell J.A."/>
        </authorList>
    </citation>
    <scope>NUCLEOTIDE SEQUENCE</scope>
    <source>
        <strain evidence="1">ARTV</strain>
    </source>
</reference>
<accession>A0A3B0LZ86</accession>
<protein>
    <submittedName>
        <fullName evidence="1">Uncharacterized protein</fullName>
    </submittedName>
</protein>
<dbReference type="AlphaFoldDB" id="A0A3B0LZ86"/>
<organism evidence="1">
    <name type="scientific">Arsenophonus endosymbiont of Trialeurodes vaporariorum</name>
    <dbReference type="NCBI Taxonomy" id="235567"/>
    <lineage>
        <taxon>Bacteria</taxon>
        <taxon>Pseudomonadati</taxon>
        <taxon>Pseudomonadota</taxon>
        <taxon>Gammaproteobacteria</taxon>
        <taxon>Enterobacterales</taxon>
        <taxon>Morganellaceae</taxon>
        <taxon>Arsenophonus</taxon>
    </lineage>
</organism>
<name>A0A3B0LZ86_9GAMM</name>